<dbReference type="InterPro" id="IPR002818">
    <property type="entry name" value="DJ-1/PfpI"/>
</dbReference>
<dbReference type="PANTHER" id="PTHR43130:SF3">
    <property type="entry name" value="HTH-TYPE TRANSCRIPTIONAL REGULATOR RV1931C"/>
    <property type="match status" value="1"/>
</dbReference>
<dbReference type="Gene3D" id="3.40.50.880">
    <property type="match status" value="1"/>
</dbReference>
<accession>A0A2A4G0J8</accession>
<evidence type="ECO:0000256" key="1">
    <source>
        <dbReference type="ARBA" id="ARBA00023015"/>
    </source>
</evidence>
<name>A0A2A4G0J8_9SPHN</name>
<dbReference type="InterPro" id="IPR018060">
    <property type="entry name" value="HTH_AraC"/>
</dbReference>
<dbReference type="PRINTS" id="PR00032">
    <property type="entry name" value="HTHARAC"/>
</dbReference>
<dbReference type="Proteomes" id="UP000218934">
    <property type="component" value="Unassembled WGS sequence"/>
</dbReference>
<dbReference type="OrthoDB" id="186587at2"/>
<dbReference type="CDD" id="cd03136">
    <property type="entry name" value="GATase1_AraC_ArgR_like"/>
    <property type="match status" value="1"/>
</dbReference>
<sequence>MPAELRHRSENPPVRTVGLLLTDGFALMSYASIVEPYRAANVLAGRELYRWRHISIDGNPVRASNGASILADQAVGEALSCDMLFVFAGGEPARFTHRPTFTWLRRIAAMGTTIAGISGGPFLMARAGLLDGYRATIHWDHMPSFMDSFRDLTIEPGLYVIDRRRVTCAGGTAGLDLAIEFIAREQGHALASQVSEWFIRTEARGADRPQRLNLRERYGVTDDRVVRALALMESSVEDPLTAGTLASSVGVSLRQLERLFATQLQTNIGRCYAAIRLEVAHDLLHKTGMSVTDVAVATGFRSGSYFARAYRSHFGEPPSATRRSR</sequence>
<dbReference type="KEGG" id="rdi:CMV14_00790"/>
<keyword evidence="2" id="KW-0238">DNA-binding</keyword>
<organism evidence="5 6">
    <name type="scientific">Rhizorhabdus dicambivorans</name>
    <dbReference type="NCBI Taxonomy" id="1850238"/>
    <lineage>
        <taxon>Bacteria</taxon>
        <taxon>Pseudomonadati</taxon>
        <taxon>Pseudomonadota</taxon>
        <taxon>Alphaproteobacteria</taxon>
        <taxon>Sphingomonadales</taxon>
        <taxon>Sphingomonadaceae</taxon>
        <taxon>Rhizorhabdus</taxon>
    </lineage>
</organism>
<comment type="caution">
    <text evidence="5">The sequence shown here is derived from an EMBL/GenBank/DDBJ whole genome shotgun (WGS) entry which is preliminary data.</text>
</comment>
<dbReference type="GO" id="GO:0003700">
    <property type="term" value="F:DNA-binding transcription factor activity"/>
    <property type="evidence" value="ECO:0007669"/>
    <property type="project" value="InterPro"/>
</dbReference>
<dbReference type="InterPro" id="IPR009057">
    <property type="entry name" value="Homeodomain-like_sf"/>
</dbReference>
<dbReference type="PROSITE" id="PS01124">
    <property type="entry name" value="HTH_ARAC_FAMILY_2"/>
    <property type="match status" value="1"/>
</dbReference>
<proteinExistence type="predicted"/>
<dbReference type="Pfam" id="PF01965">
    <property type="entry name" value="DJ-1_PfpI"/>
    <property type="match status" value="1"/>
</dbReference>
<dbReference type="Pfam" id="PF12833">
    <property type="entry name" value="HTH_18"/>
    <property type="match status" value="1"/>
</dbReference>
<dbReference type="AlphaFoldDB" id="A0A2A4G0J8"/>
<reference evidence="5 6" key="1">
    <citation type="submission" date="2017-09" db="EMBL/GenBank/DDBJ databases">
        <title>The Catabolism of 3,6-Dichlorosalicylic acid is Initiated by the Cytochrome P450 Monooxygenase DsmABC in Rhizorhabdus dicambivorans Ndbn-20.</title>
        <authorList>
            <person name="Na L."/>
        </authorList>
    </citation>
    <scope>NUCLEOTIDE SEQUENCE [LARGE SCALE GENOMIC DNA]</scope>
    <source>
        <strain evidence="5 6">Ndbn-20m</strain>
    </source>
</reference>
<dbReference type="InterPro" id="IPR029062">
    <property type="entry name" value="Class_I_gatase-like"/>
</dbReference>
<evidence type="ECO:0000256" key="3">
    <source>
        <dbReference type="ARBA" id="ARBA00023163"/>
    </source>
</evidence>
<evidence type="ECO:0000256" key="2">
    <source>
        <dbReference type="ARBA" id="ARBA00023125"/>
    </source>
</evidence>
<dbReference type="RefSeq" id="WP_066969100.1">
    <property type="nucleotide sequence ID" value="NZ_NWUF01000004.1"/>
</dbReference>
<dbReference type="PANTHER" id="PTHR43130">
    <property type="entry name" value="ARAC-FAMILY TRANSCRIPTIONAL REGULATOR"/>
    <property type="match status" value="1"/>
</dbReference>
<keyword evidence="3" id="KW-0804">Transcription</keyword>
<dbReference type="InterPro" id="IPR052158">
    <property type="entry name" value="INH-QAR"/>
</dbReference>
<feature type="domain" description="HTH araC/xylS-type" evidence="4">
    <location>
        <begin position="226"/>
        <end position="324"/>
    </location>
</feature>
<dbReference type="SUPFAM" id="SSF46689">
    <property type="entry name" value="Homeodomain-like"/>
    <property type="match status" value="1"/>
</dbReference>
<protein>
    <submittedName>
        <fullName evidence="5">GlxA family transcriptional regulator</fullName>
    </submittedName>
</protein>
<dbReference type="InterPro" id="IPR020449">
    <property type="entry name" value="Tscrpt_reg_AraC-type_HTH"/>
</dbReference>
<dbReference type="SMART" id="SM00342">
    <property type="entry name" value="HTH_ARAC"/>
    <property type="match status" value="1"/>
</dbReference>
<keyword evidence="1" id="KW-0805">Transcription regulation</keyword>
<dbReference type="InterPro" id="IPR018062">
    <property type="entry name" value="HTH_AraC-typ_CS"/>
</dbReference>
<dbReference type="EMBL" id="NWUF01000004">
    <property type="protein sequence ID" value="PCE43289.1"/>
    <property type="molecule type" value="Genomic_DNA"/>
</dbReference>
<dbReference type="SUPFAM" id="SSF52317">
    <property type="entry name" value="Class I glutamine amidotransferase-like"/>
    <property type="match status" value="1"/>
</dbReference>
<keyword evidence="6" id="KW-1185">Reference proteome</keyword>
<dbReference type="PROSITE" id="PS00041">
    <property type="entry name" value="HTH_ARAC_FAMILY_1"/>
    <property type="match status" value="1"/>
</dbReference>
<dbReference type="Gene3D" id="1.10.10.60">
    <property type="entry name" value="Homeodomain-like"/>
    <property type="match status" value="1"/>
</dbReference>
<dbReference type="GO" id="GO:0043565">
    <property type="term" value="F:sequence-specific DNA binding"/>
    <property type="evidence" value="ECO:0007669"/>
    <property type="project" value="InterPro"/>
</dbReference>
<gene>
    <name evidence="5" type="ORF">COO09_05825</name>
</gene>
<evidence type="ECO:0000313" key="6">
    <source>
        <dbReference type="Proteomes" id="UP000218934"/>
    </source>
</evidence>
<evidence type="ECO:0000313" key="5">
    <source>
        <dbReference type="EMBL" id="PCE43289.1"/>
    </source>
</evidence>
<evidence type="ECO:0000259" key="4">
    <source>
        <dbReference type="PROSITE" id="PS01124"/>
    </source>
</evidence>